<sequence length="446" mass="47541">MKNESKRTGGEPAFDPKRAWERFARAAAGEPAAAFWQQADADAQASQGAQSPHTLDALASRGAQKLHAPGAHTSPSAHDTFVPQNAPTLRDAEPAARQQPDTDASADAAAIDQQRAYKQKQPVKDGVEDMQQLKWVPSSETEAMAGTATAAKAADGGWRTEKPFRRRLRRLAAGVAAAAVVTGLFATPLGDRAFAAMLQTFRIQHIVGVGISADDLASISSVLEHGSPEGDRSFDLAQYGSLTETGGGETRTVTWDEASRLMGAQLLRPEQAAEPRYQPESALTFTLKVDAVNRLLTRLGSAAALPDEADGKAIRLHIPDGIVTSGILAGKPVKLLQFGKPELSVENGIDPAAIREAVLGLPVLPDSLRTKLAAIGDWQNTLPVPAREGVSASVRFRGHDAFLTVDGEQRYLLWLDESRMVLLGGDLKDFPSESAFLQAAEGLTRP</sequence>
<feature type="compositionally biased region" description="Low complexity" evidence="1">
    <location>
        <begin position="25"/>
        <end position="50"/>
    </location>
</feature>
<dbReference type="Proteomes" id="UP000298246">
    <property type="component" value="Unassembled WGS sequence"/>
</dbReference>
<feature type="region of interest" description="Disordered" evidence="1">
    <location>
        <begin position="1"/>
        <end position="85"/>
    </location>
</feature>
<evidence type="ECO:0000313" key="4">
    <source>
        <dbReference type="Proteomes" id="UP000298246"/>
    </source>
</evidence>
<keyword evidence="2" id="KW-1133">Transmembrane helix</keyword>
<comment type="caution">
    <text evidence="3">The sequence shown here is derived from an EMBL/GenBank/DDBJ whole genome shotgun (WGS) entry which is preliminary data.</text>
</comment>
<accession>A0A4Y8PU85</accession>
<name>A0A4Y8PU85_9BACL</name>
<evidence type="ECO:0000256" key="2">
    <source>
        <dbReference type="SAM" id="Phobius"/>
    </source>
</evidence>
<evidence type="ECO:0000256" key="1">
    <source>
        <dbReference type="SAM" id="MobiDB-lite"/>
    </source>
</evidence>
<dbReference type="OrthoDB" id="2079550at2"/>
<keyword evidence="2" id="KW-0472">Membrane</keyword>
<proteinExistence type="predicted"/>
<feature type="transmembrane region" description="Helical" evidence="2">
    <location>
        <begin position="171"/>
        <end position="190"/>
    </location>
</feature>
<feature type="compositionally biased region" description="Low complexity" evidence="1">
    <location>
        <begin position="141"/>
        <end position="157"/>
    </location>
</feature>
<protein>
    <recommendedName>
        <fullName evidence="5">DUF4367 domain-containing protein</fullName>
    </recommendedName>
</protein>
<feature type="region of interest" description="Disordered" evidence="1">
    <location>
        <begin position="139"/>
        <end position="158"/>
    </location>
</feature>
<reference evidence="3 4" key="1">
    <citation type="submission" date="2017-03" db="EMBL/GenBank/DDBJ databases">
        <title>Isolation of Levoglucosan Utilizing Bacteria.</title>
        <authorList>
            <person name="Arya A.S."/>
        </authorList>
    </citation>
    <scope>NUCLEOTIDE SEQUENCE [LARGE SCALE GENOMIC DNA]</scope>
    <source>
        <strain evidence="3 4">MEC069</strain>
    </source>
</reference>
<feature type="compositionally biased region" description="Polar residues" evidence="1">
    <location>
        <begin position="73"/>
        <end position="85"/>
    </location>
</feature>
<gene>
    <name evidence="3" type="ORF">B5M42_20955</name>
</gene>
<evidence type="ECO:0008006" key="5">
    <source>
        <dbReference type="Google" id="ProtNLM"/>
    </source>
</evidence>
<evidence type="ECO:0000313" key="3">
    <source>
        <dbReference type="EMBL" id="TFE84244.1"/>
    </source>
</evidence>
<feature type="compositionally biased region" description="Basic and acidic residues" evidence="1">
    <location>
        <begin position="1"/>
        <end position="24"/>
    </location>
</feature>
<dbReference type="AlphaFoldDB" id="A0A4Y8PU85"/>
<keyword evidence="4" id="KW-1185">Reference proteome</keyword>
<keyword evidence="2" id="KW-0812">Transmembrane</keyword>
<organism evidence="3 4">
    <name type="scientific">Paenibacillus athensensis</name>
    <dbReference type="NCBI Taxonomy" id="1967502"/>
    <lineage>
        <taxon>Bacteria</taxon>
        <taxon>Bacillati</taxon>
        <taxon>Bacillota</taxon>
        <taxon>Bacilli</taxon>
        <taxon>Bacillales</taxon>
        <taxon>Paenibacillaceae</taxon>
        <taxon>Paenibacillus</taxon>
    </lineage>
</organism>
<dbReference type="RefSeq" id="WP_134756407.1">
    <property type="nucleotide sequence ID" value="NZ_MYFO02000019.1"/>
</dbReference>
<dbReference type="EMBL" id="MYFO01000037">
    <property type="protein sequence ID" value="TFE84244.1"/>
    <property type="molecule type" value="Genomic_DNA"/>
</dbReference>